<name>A0A1H8NM50_9BACI</name>
<keyword evidence="1" id="KW-0472">Membrane</keyword>
<sequence length="200" mass="23490">MRIIIDWLTNIIILMIIMMIVMMILPDKKMKRYAQFSLSIIFLFYFIQPIVQLFNMNIQTDASKLIDSLFSQNGSENIEQTINLQKKDIQASTHAYVIEELGNQVKTELEDEFASLYGFRITQITFDHVSDELSTELANVSVYVEEETFNNIHIKPVWINTEEPGNESTYFHENYQAMQQWLSQALEMEHEQLTIYWEGG</sequence>
<proteinExistence type="predicted"/>
<dbReference type="InterPro" id="IPR014245">
    <property type="entry name" value="Spore_III_AF"/>
</dbReference>
<dbReference type="STRING" id="872970.SAMN04488134_10627"/>
<feature type="transmembrane region" description="Helical" evidence="1">
    <location>
        <begin position="32"/>
        <end position="54"/>
    </location>
</feature>
<dbReference type="OrthoDB" id="2375554at2"/>
<keyword evidence="1" id="KW-1133">Transmembrane helix</keyword>
<dbReference type="Proteomes" id="UP000199300">
    <property type="component" value="Unassembled WGS sequence"/>
</dbReference>
<protein>
    <submittedName>
        <fullName evidence="2">Stage III sporulation protein AF</fullName>
    </submittedName>
</protein>
<organism evidence="2 3">
    <name type="scientific">Amphibacillus marinus</name>
    <dbReference type="NCBI Taxonomy" id="872970"/>
    <lineage>
        <taxon>Bacteria</taxon>
        <taxon>Bacillati</taxon>
        <taxon>Bacillota</taxon>
        <taxon>Bacilli</taxon>
        <taxon>Bacillales</taxon>
        <taxon>Bacillaceae</taxon>
        <taxon>Amphibacillus</taxon>
    </lineage>
</organism>
<gene>
    <name evidence="2" type="ORF">SAMN04488134_10627</name>
</gene>
<keyword evidence="1" id="KW-0812">Transmembrane</keyword>
<evidence type="ECO:0000313" key="3">
    <source>
        <dbReference type="Proteomes" id="UP000199300"/>
    </source>
</evidence>
<dbReference type="AlphaFoldDB" id="A0A1H8NM50"/>
<dbReference type="NCBIfam" id="TIGR02896">
    <property type="entry name" value="spore_III_AF"/>
    <property type="match status" value="1"/>
</dbReference>
<evidence type="ECO:0000313" key="2">
    <source>
        <dbReference type="EMBL" id="SEO30463.1"/>
    </source>
</evidence>
<dbReference type="RefSeq" id="WP_091497238.1">
    <property type="nucleotide sequence ID" value="NZ_FODJ01000006.1"/>
</dbReference>
<dbReference type="Pfam" id="PF09581">
    <property type="entry name" value="Spore_III_AF"/>
    <property type="match status" value="1"/>
</dbReference>
<dbReference type="EMBL" id="FODJ01000006">
    <property type="protein sequence ID" value="SEO30463.1"/>
    <property type="molecule type" value="Genomic_DNA"/>
</dbReference>
<reference evidence="2 3" key="1">
    <citation type="submission" date="2016-10" db="EMBL/GenBank/DDBJ databases">
        <authorList>
            <person name="de Groot N.N."/>
        </authorList>
    </citation>
    <scope>NUCLEOTIDE SEQUENCE [LARGE SCALE GENOMIC DNA]</scope>
    <source>
        <strain evidence="2 3">CGMCC 1.10434</strain>
    </source>
</reference>
<evidence type="ECO:0000256" key="1">
    <source>
        <dbReference type="SAM" id="Phobius"/>
    </source>
</evidence>
<feature type="transmembrane region" description="Helical" evidence="1">
    <location>
        <begin position="7"/>
        <end position="26"/>
    </location>
</feature>
<keyword evidence="3" id="KW-1185">Reference proteome</keyword>
<accession>A0A1H8NM50</accession>